<organism evidence="2 3">
    <name type="scientific">Paracoccus methylovorus</name>
    <dbReference type="NCBI Taxonomy" id="2812658"/>
    <lineage>
        <taxon>Bacteria</taxon>
        <taxon>Pseudomonadati</taxon>
        <taxon>Pseudomonadota</taxon>
        <taxon>Alphaproteobacteria</taxon>
        <taxon>Rhodobacterales</taxon>
        <taxon>Paracoccaceae</taxon>
        <taxon>Paracoccus</taxon>
    </lineage>
</organism>
<keyword evidence="3" id="KW-1185">Reference proteome</keyword>
<dbReference type="EMBL" id="CP070371">
    <property type="protein sequence ID" value="QRZ15546.1"/>
    <property type="molecule type" value="Genomic_DNA"/>
</dbReference>
<gene>
    <name evidence="2" type="ORF">JWJ88_14500</name>
</gene>
<evidence type="ECO:0000256" key="1">
    <source>
        <dbReference type="SAM" id="MobiDB-lite"/>
    </source>
</evidence>
<evidence type="ECO:0000313" key="3">
    <source>
        <dbReference type="Proteomes" id="UP000663629"/>
    </source>
</evidence>
<feature type="region of interest" description="Disordered" evidence="1">
    <location>
        <begin position="65"/>
        <end position="87"/>
    </location>
</feature>
<proteinExistence type="predicted"/>
<reference evidence="2 3" key="1">
    <citation type="submission" date="2021-02" db="EMBL/GenBank/DDBJ databases">
        <title>Paracoccus methylovroum sp.nov., a new methanol and methylamine utilizing methylotrophic denitrifer.</title>
        <authorList>
            <person name="Timsy T."/>
            <person name="Behrendt U."/>
            <person name="Ulrich A."/>
            <person name="Spanner T."/>
            <person name="Foesel B.U."/>
            <person name="Horn M.A."/>
            <person name="Kolb S."/>
        </authorList>
    </citation>
    <scope>NUCLEOTIDE SEQUENCE [LARGE SCALE GENOMIC DNA]</scope>
    <source>
        <strain evidence="2 3">H4-D09</strain>
    </source>
</reference>
<evidence type="ECO:0000313" key="2">
    <source>
        <dbReference type="EMBL" id="QRZ15546.1"/>
    </source>
</evidence>
<feature type="compositionally biased region" description="Basic and acidic residues" evidence="1">
    <location>
        <begin position="78"/>
        <end position="87"/>
    </location>
</feature>
<sequence>MERWAFKTGCILMGWSPVEAAIELRTSIETITKLENGPLDEVLAGDVVGRAKSIFRGQKLAIYPRETGRNSPSTTKIQHIETRPRRP</sequence>
<evidence type="ECO:0008006" key="4">
    <source>
        <dbReference type="Google" id="ProtNLM"/>
    </source>
</evidence>
<accession>A0ABX7JNI4</accession>
<protein>
    <recommendedName>
        <fullName evidence="4">XRE family transcriptional regulator</fullName>
    </recommendedName>
</protein>
<name>A0ABX7JNI4_9RHOB</name>
<dbReference type="RefSeq" id="WP_205296491.1">
    <property type="nucleotide sequence ID" value="NZ_CP070371.1"/>
</dbReference>
<dbReference type="Proteomes" id="UP000663629">
    <property type="component" value="Chromosome 2"/>
</dbReference>